<accession>A0A9D4KVT1</accession>
<evidence type="ECO:0000313" key="2">
    <source>
        <dbReference type="EMBL" id="KAH3845936.1"/>
    </source>
</evidence>
<proteinExistence type="predicted"/>
<dbReference type="Proteomes" id="UP000828390">
    <property type="component" value="Unassembled WGS sequence"/>
</dbReference>
<protein>
    <submittedName>
        <fullName evidence="2">Uncharacterized protein</fullName>
    </submittedName>
</protein>
<feature type="region of interest" description="Disordered" evidence="1">
    <location>
        <begin position="19"/>
        <end position="67"/>
    </location>
</feature>
<keyword evidence="3" id="KW-1185">Reference proteome</keyword>
<gene>
    <name evidence="2" type="ORF">DPMN_088231</name>
</gene>
<organism evidence="2 3">
    <name type="scientific">Dreissena polymorpha</name>
    <name type="common">Zebra mussel</name>
    <name type="synonym">Mytilus polymorpha</name>
    <dbReference type="NCBI Taxonomy" id="45954"/>
    <lineage>
        <taxon>Eukaryota</taxon>
        <taxon>Metazoa</taxon>
        <taxon>Spiralia</taxon>
        <taxon>Lophotrochozoa</taxon>
        <taxon>Mollusca</taxon>
        <taxon>Bivalvia</taxon>
        <taxon>Autobranchia</taxon>
        <taxon>Heteroconchia</taxon>
        <taxon>Euheterodonta</taxon>
        <taxon>Imparidentia</taxon>
        <taxon>Neoheterodontei</taxon>
        <taxon>Myida</taxon>
        <taxon>Dreissenoidea</taxon>
        <taxon>Dreissenidae</taxon>
        <taxon>Dreissena</taxon>
    </lineage>
</organism>
<comment type="caution">
    <text evidence="2">The sequence shown here is derived from an EMBL/GenBank/DDBJ whole genome shotgun (WGS) entry which is preliminary data.</text>
</comment>
<dbReference type="AlphaFoldDB" id="A0A9D4KVT1"/>
<reference evidence="2" key="2">
    <citation type="submission" date="2020-11" db="EMBL/GenBank/DDBJ databases">
        <authorList>
            <person name="McCartney M.A."/>
            <person name="Auch B."/>
            <person name="Kono T."/>
            <person name="Mallez S."/>
            <person name="Becker A."/>
            <person name="Gohl D.M."/>
            <person name="Silverstein K.A.T."/>
            <person name="Koren S."/>
            <person name="Bechman K.B."/>
            <person name="Herman A."/>
            <person name="Abrahante J.E."/>
            <person name="Garbe J."/>
        </authorList>
    </citation>
    <scope>NUCLEOTIDE SEQUENCE</scope>
    <source>
        <strain evidence="2">Duluth1</strain>
        <tissue evidence="2">Whole animal</tissue>
    </source>
</reference>
<evidence type="ECO:0000256" key="1">
    <source>
        <dbReference type="SAM" id="MobiDB-lite"/>
    </source>
</evidence>
<sequence length="127" mass="14279">MALICGQFRRKRFVLPQEKQGPGATALVNSEETPYPEPDAAQFPTPEVFPKNPYERKRPLPTPTGSRDCVEKRYPTFSSTLLLEDRFFFRALPSALRILVSSSLSLATGLASYCLKCPILPPKYPLF</sequence>
<reference evidence="2" key="1">
    <citation type="journal article" date="2019" name="bioRxiv">
        <title>The Genome of the Zebra Mussel, Dreissena polymorpha: A Resource for Invasive Species Research.</title>
        <authorList>
            <person name="McCartney M.A."/>
            <person name="Auch B."/>
            <person name="Kono T."/>
            <person name="Mallez S."/>
            <person name="Zhang Y."/>
            <person name="Obille A."/>
            <person name="Becker A."/>
            <person name="Abrahante J.E."/>
            <person name="Garbe J."/>
            <person name="Badalamenti J.P."/>
            <person name="Herman A."/>
            <person name="Mangelson H."/>
            <person name="Liachko I."/>
            <person name="Sullivan S."/>
            <person name="Sone E.D."/>
            <person name="Koren S."/>
            <person name="Silverstein K.A.T."/>
            <person name="Beckman K.B."/>
            <person name="Gohl D.M."/>
        </authorList>
    </citation>
    <scope>NUCLEOTIDE SEQUENCE</scope>
    <source>
        <strain evidence="2">Duluth1</strain>
        <tissue evidence="2">Whole animal</tissue>
    </source>
</reference>
<dbReference type="EMBL" id="JAIWYP010000003">
    <property type="protein sequence ID" value="KAH3845936.1"/>
    <property type="molecule type" value="Genomic_DNA"/>
</dbReference>
<evidence type="ECO:0000313" key="3">
    <source>
        <dbReference type="Proteomes" id="UP000828390"/>
    </source>
</evidence>
<name>A0A9D4KVT1_DREPO</name>